<evidence type="ECO:0000256" key="3">
    <source>
        <dbReference type="ARBA" id="ARBA00023136"/>
    </source>
</evidence>
<evidence type="ECO:0000256" key="1">
    <source>
        <dbReference type="ARBA" id="ARBA00004370"/>
    </source>
</evidence>
<dbReference type="PANTHER" id="PTHR34001">
    <property type="entry name" value="BLL7405 PROTEIN"/>
    <property type="match status" value="1"/>
</dbReference>
<proteinExistence type="predicted"/>
<dbReference type="AlphaFoldDB" id="A0A3B0RPP9"/>
<evidence type="ECO:0000259" key="4">
    <source>
        <dbReference type="Pfam" id="PF13505"/>
    </source>
</evidence>
<accession>A0A3B0RPP9</accession>
<comment type="subcellular location">
    <subcellularLocation>
        <location evidence="1">Membrane</location>
    </subcellularLocation>
</comment>
<evidence type="ECO:0000313" key="5">
    <source>
        <dbReference type="EMBL" id="VAV86493.1"/>
    </source>
</evidence>
<sequence>MLNITPQRVTFMAVFVSTLALTQPVHAQQTGYLSVDEYLNRPIEHWSGPYFGIDLSALGAASRIKRGPGVKKYHKGQGSLAAGIHFGYNFSPFGSSKDSGWMLGTEFALTFADLKNSKVDAVLGTIKTNGNFLGSTKLRAGYAWEKVFVYGSAGLGFSDFNTRPIGLKSTDINVGVTYGLGVEFAMSQNWSLRLEGNLYEFGGRSYHFNGIKRKVDQGIAQIKFGGSYRF</sequence>
<evidence type="ECO:0000256" key="2">
    <source>
        <dbReference type="ARBA" id="ARBA00022729"/>
    </source>
</evidence>
<feature type="domain" description="Outer membrane protein beta-barrel" evidence="4">
    <location>
        <begin position="44"/>
        <end position="230"/>
    </location>
</feature>
<dbReference type="PANTHER" id="PTHR34001:SF3">
    <property type="entry name" value="BLL7405 PROTEIN"/>
    <property type="match status" value="1"/>
</dbReference>
<name>A0A3B0RPP9_9ZZZZ</name>
<dbReference type="InterPro" id="IPR011250">
    <property type="entry name" value="OMP/PagP_B-barrel"/>
</dbReference>
<dbReference type="SUPFAM" id="SSF56925">
    <property type="entry name" value="OMPA-like"/>
    <property type="match status" value="1"/>
</dbReference>
<protein>
    <recommendedName>
        <fullName evidence="4">Outer membrane protein beta-barrel domain-containing protein</fullName>
    </recommendedName>
</protein>
<keyword evidence="3" id="KW-0472">Membrane</keyword>
<reference evidence="5" key="1">
    <citation type="submission" date="2018-06" db="EMBL/GenBank/DDBJ databases">
        <authorList>
            <person name="Zhirakovskaya E."/>
        </authorList>
    </citation>
    <scope>NUCLEOTIDE SEQUENCE</scope>
</reference>
<dbReference type="GO" id="GO:0016020">
    <property type="term" value="C:membrane"/>
    <property type="evidence" value="ECO:0007669"/>
    <property type="project" value="UniProtKB-SubCell"/>
</dbReference>
<dbReference type="EMBL" id="UOEC01000005">
    <property type="protein sequence ID" value="VAV86493.1"/>
    <property type="molecule type" value="Genomic_DNA"/>
</dbReference>
<keyword evidence="2" id="KW-0732">Signal</keyword>
<dbReference type="InterPro" id="IPR027385">
    <property type="entry name" value="Beta-barrel_OMP"/>
</dbReference>
<gene>
    <name evidence="5" type="ORF">MNBD_ALPHA08-1048</name>
</gene>
<organism evidence="5">
    <name type="scientific">hydrothermal vent metagenome</name>
    <dbReference type="NCBI Taxonomy" id="652676"/>
    <lineage>
        <taxon>unclassified sequences</taxon>
        <taxon>metagenomes</taxon>
        <taxon>ecological metagenomes</taxon>
    </lineage>
</organism>
<dbReference type="InterPro" id="IPR051692">
    <property type="entry name" value="OMP-like"/>
</dbReference>
<dbReference type="Pfam" id="PF13505">
    <property type="entry name" value="OMP_b-brl"/>
    <property type="match status" value="1"/>
</dbReference>
<dbReference type="Gene3D" id="2.40.160.20">
    <property type="match status" value="1"/>
</dbReference>